<dbReference type="InterPro" id="IPR029058">
    <property type="entry name" value="AB_hydrolase_fold"/>
</dbReference>
<feature type="chain" id="PRO_5023586022" description="triacylglycerol lipase" evidence="6">
    <location>
        <begin position="17"/>
        <end position="458"/>
    </location>
</feature>
<dbReference type="PANTHER" id="PTHR34853">
    <property type="match status" value="1"/>
</dbReference>
<evidence type="ECO:0000256" key="6">
    <source>
        <dbReference type="PIRNR" id="PIRNR029171"/>
    </source>
</evidence>
<evidence type="ECO:0000256" key="2">
    <source>
        <dbReference type="ARBA" id="ARBA00013279"/>
    </source>
</evidence>
<dbReference type="AlphaFoldDB" id="A0A061BC61"/>
<sequence>MRTAFVALAFAALAAATPTSTPKRRSLALSPPGTSVPPSKDAFYDAPSGFGRAANGHVFKARPVWTPFDSEASGAYQVLYKTTLATGGDAVTAATLFAPLEPVSPPRIMVLAAPMDSACRDCEVTFVLQNGSKSNATDFLLKSVAIDIFAGLHKGWYVAVPDHEGPNAAYIAGVQEAFGVIDGLRAMLNFPNILPKTDGYKAVIHGYSGGAHASAWANQFLPTYGSELNVVAAAYGGTPVSASFDGLASISGGGSFLFWGALVGLSNAYPELDHFIRHQLFPNGTEAFEAARSLCNTQLGEYLGDKSLVSFFRNGAKTFTYSTALKYSKLGQLGEPVKKDISPAAATDGIVRRPTLMYHSSTDDIVSYAPVPAYVESQCKRGAKILFETAPGFTHTTAAIMWTADAYNFLESAFDGKLKLDKCQQKTGITTQLGTDEFIAAIGQSAWSLIQSQMQNAS</sequence>
<gene>
    <name evidence="7" type="ORF">RHTO0S_14e05028g</name>
</gene>
<dbReference type="Gene3D" id="3.40.50.1820">
    <property type="entry name" value="alpha/beta hydrolase"/>
    <property type="match status" value="1"/>
</dbReference>
<feature type="signal peptide" evidence="6">
    <location>
        <begin position="1"/>
        <end position="16"/>
    </location>
</feature>
<dbReference type="GO" id="GO:0016042">
    <property type="term" value="P:lipid catabolic process"/>
    <property type="evidence" value="ECO:0007669"/>
    <property type="project" value="UniProtKB-UniRule"/>
</dbReference>
<keyword evidence="3" id="KW-0378">Hydrolase</keyword>
<evidence type="ECO:0000256" key="1">
    <source>
        <dbReference type="ARBA" id="ARBA00001024"/>
    </source>
</evidence>
<organism evidence="7">
    <name type="scientific">Rhodotorula toruloides</name>
    <name type="common">Yeast</name>
    <name type="synonym">Rhodosporidium toruloides</name>
    <dbReference type="NCBI Taxonomy" id="5286"/>
    <lineage>
        <taxon>Eukaryota</taxon>
        <taxon>Fungi</taxon>
        <taxon>Dikarya</taxon>
        <taxon>Basidiomycota</taxon>
        <taxon>Pucciniomycotina</taxon>
        <taxon>Microbotryomycetes</taxon>
        <taxon>Sporidiobolales</taxon>
        <taxon>Sporidiobolaceae</taxon>
        <taxon>Rhodotorula</taxon>
    </lineage>
</organism>
<dbReference type="PIRSF" id="PIRSF029171">
    <property type="entry name" value="Esterase_LipA"/>
    <property type="match status" value="1"/>
</dbReference>
<name>A0A061BC61_RHOTO</name>
<reference evidence="7" key="1">
    <citation type="journal article" date="2014" name="Genome Announc.">
        <title>Draft genome sequence of Rhodosporidium toruloides CECT1137, an oleaginous yeast of biotechnological interest.</title>
        <authorList>
            <person name="Morin N."/>
            <person name="Calcas X."/>
            <person name="Devillers H."/>
            <person name="Durrens P."/>
            <person name="Sherman D.J."/>
            <person name="Nicaud J.-M."/>
            <person name="Neuveglise C."/>
        </authorList>
    </citation>
    <scope>NUCLEOTIDE SEQUENCE</scope>
    <source>
        <strain evidence="7">CECT1137</strain>
    </source>
</reference>
<dbReference type="SUPFAM" id="SSF53474">
    <property type="entry name" value="alpha/beta-Hydrolases"/>
    <property type="match status" value="1"/>
</dbReference>
<dbReference type="Pfam" id="PF03583">
    <property type="entry name" value="LIP"/>
    <property type="match status" value="1"/>
</dbReference>
<evidence type="ECO:0000256" key="3">
    <source>
        <dbReference type="ARBA" id="ARBA00022801"/>
    </source>
</evidence>
<proteinExistence type="inferred from homology"/>
<dbReference type="OrthoDB" id="2373480at2759"/>
<protein>
    <recommendedName>
        <fullName evidence="2">triacylglycerol lipase</fullName>
        <ecNumber evidence="2">3.1.1.3</ecNumber>
    </recommendedName>
</protein>
<keyword evidence="5" id="KW-0443">Lipid metabolism</keyword>
<evidence type="ECO:0000256" key="4">
    <source>
        <dbReference type="ARBA" id="ARBA00022963"/>
    </source>
</evidence>
<keyword evidence="4" id="KW-0442">Lipid degradation</keyword>
<comment type="similarity">
    <text evidence="6">Belongs to the AB hydrolase superfamily. Lipase family.</text>
</comment>
<evidence type="ECO:0000313" key="7">
    <source>
        <dbReference type="EMBL" id="CDR47539.1"/>
    </source>
</evidence>
<dbReference type="PANTHER" id="PTHR34853:SF1">
    <property type="entry name" value="LIPASE 5"/>
    <property type="match status" value="1"/>
</dbReference>
<dbReference type="InterPro" id="IPR005152">
    <property type="entry name" value="Lipase_secreted"/>
</dbReference>
<dbReference type="Gene3D" id="1.10.260.130">
    <property type="match status" value="1"/>
</dbReference>
<accession>A0A061BC61</accession>
<evidence type="ECO:0000256" key="5">
    <source>
        <dbReference type="ARBA" id="ARBA00023098"/>
    </source>
</evidence>
<dbReference type="EMBL" id="LK052949">
    <property type="protein sequence ID" value="CDR47539.1"/>
    <property type="molecule type" value="Genomic_DNA"/>
</dbReference>
<keyword evidence="6" id="KW-0732">Signal</keyword>
<comment type="catalytic activity">
    <reaction evidence="1">
        <text>a triacylglycerol + H2O = a diacylglycerol + a fatty acid + H(+)</text>
        <dbReference type="Rhea" id="RHEA:12044"/>
        <dbReference type="ChEBI" id="CHEBI:15377"/>
        <dbReference type="ChEBI" id="CHEBI:15378"/>
        <dbReference type="ChEBI" id="CHEBI:17855"/>
        <dbReference type="ChEBI" id="CHEBI:18035"/>
        <dbReference type="ChEBI" id="CHEBI:28868"/>
        <dbReference type="EC" id="3.1.1.3"/>
    </reaction>
</comment>
<dbReference type="EC" id="3.1.1.3" evidence="2"/>
<dbReference type="GO" id="GO:0004806">
    <property type="term" value="F:triacylglycerol lipase activity"/>
    <property type="evidence" value="ECO:0007669"/>
    <property type="project" value="UniProtKB-UniRule"/>
</dbReference>